<dbReference type="InterPro" id="IPR001584">
    <property type="entry name" value="Integrase_cat-core"/>
</dbReference>
<name>A0A1H9BE98_9PSEU</name>
<evidence type="ECO:0000313" key="3">
    <source>
        <dbReference type="Proteomes" id="UP000199028"/>
    </source>
</evidence>
<dbReference type="GO" id="GO:0003676">
    <property type="term" value="F:nucleic acid binding"/>
    <property type="evidence" value="ECO:0007669"/>
    <property type="project" value="InterPro"/>
</dbReference>
<organism evidence="2 3">
    <name type="scientific">Lentzea flaviverrucosa</name>
    <dbReference type="NCBI Taxonomy" id="200379"/>
    <lineage>
        <taxon>Bacteria</taxon>
        <taxon>Bacillati</taxon>
        <taxon>Actinomycetota</taxon>
        <taxon>Actinomycetes</taxon>
        <taxon>Pseudonocardiales</taxon>
        <taxon>Pseudonocardiaceae</taxon>
        <taxon>Lentzea</taxon>
    </lineage>
</organism>
<keyword evidence="3" id="KW-1185">Reference proteome</keyword>
<dbReference type="PROSITE" id="PS50994">
    <property type="entry name" value="INTEGRASE"/>
    <property type="match status" value="1"/>
</dbReference>
<accession>A0A1H9BE98</accession>
<reference evidence="3" key="1">
    <citation type="submission" date="2016-10" db="EMBL/GenBank/DDBJ databases">
        <authorList>
            <person name="Varghese N."/>
            <person name="Submissions S."/>
        </authorList>
    </citation>
    <scope>NUCLEOTIDE SEQUENCE [LARGE SCALE GENOMIC DNA]</scope>
    <source>
        <strain evidence="3">CGMCC 4.578</strain>
    </source>
</reference>
<dbReference type="InterPro" id="IPR036397">
    <property type="entry name" value="RNaseH_sf"/>
</dbReference>
<evidence type="ECO:0000313" key="2">
    <source>
        <dbReference type="EMBL" id="SEP87340.1"/>
    </source>
</evidence>
<dbReference type="SUPFAM" id="SSF53098">
    <property type="entry name" value="Ribonuclease H-like"/>
    <property type="match status" value="1"/>
</dbReference>
<feature type="domain" description="Integrase catalytic" evidence="1">
    <location>
        <begin position="66"/>
        <end position="241"/>
    </location>
</feature>
<sequence>MPSREEVDLTNRTGRRPVDGTVVALIERMARENTGWRYRRIQGELLKLGHRTAASTVRRVLKRLRIPPSPTRDTDTSWRRFLRAQAASMLACDFFHVDCVVTLKRVYVFFVMEVGTRYVHILETTSNPDGPWTTQQARNLLMTLDDRANDFRFLVRDRAGQFDSVLADAGIDIVKIPPRCPRANCYAERFVGTVRRELTDRLLIINERHLMSVLNCYLAHCNHRRPHSVGASPTTNRVPAHRVRLWVRSSSASTRRLDQRV</sequence>
<dbReference type="EMBL" id="FOFT01000001">
    <property type="protein sequence ID" value="SEP87340.1"/>
    <property type="molecule type" value="Genomic_DNA"/>
</dbReference>
<protein>
    <submittedName>
        <fullName evidence="2">Integrase core domain-containing protein</fullName>
    </submittedName>
</protein>
<dbReference type="Proteomes" id="UP000199028">
    <property type="component" value="Unassembled WGS sequence"/>
</dbReference>
<dbReference type="InterPro" id="IPR012337">
    <property type="entry name" value="RNaseH-like_sf"/>
</dbReference>
<dbReference type="GO" id="GO:0015074">
    <property type="term" value="P:DNA integration"/>
    <property type="evidence" value="ECO:0007669"/>
    <property type="project" value="InterPro"/>
</dbReference>
<dbReference type="AlphaFoldDB" id="A0A1H9BE98"/>
<proteinExistence type="predicted"/>
<gene>
    <name evidence="2" type="ORF">SAMN05216195_101459</name>
</gene>
<dbReference type="Gene3D" id="3.30.420.10">
    <property type="entry name" value="Ribonuclease H-like superfamily/Ribonuclease H"/>
    <property type="match status" value="1"/>
</dbReference>
<dbReference type="Pfam" id="PF13683">
    <property type="entry name" value="rve_3"/>
    <property type="match status" value="1"/>
</dbReference>
<evidence type="ECO:0000259" key="1">
    <source>
        <dbReference type="PROSITE" id="PS50994"/>
    </source>
</evidence>